<keyword evidence="1" id="KW-0732">Signal</keyword>
<dbReference type="OrthoDB" id="4305762at2"/>
<dbReference type="RefSeq" id="WP_157853079.1">
    <property type="nucleotide sequence ID" value="NZ_BNEE01000006.1"/>
</dbReference>
<name>A0A919GUE7_9ACTN</name>
<feature type="signal peptide" evidence="1">
    <location>
        <begin position="1"/>
        <end position="24"/>
    </location>
</feature>
<reference evidence="2" key="1">
    <citation type="submission" date="2020-09" db="EMBL/GenBank/DDBJ databases">
        <title>Whole genome shotgun sequence of Streptomyces xanthophaeus NBRC 12829.</title>
        <authorList>
            <person name="Komaki H."/>
            <person name="Tamura T."/>
        </authorList>
    </citation>
    <scope>NUCLEOTIDE SEQUENCE</scope>
    <source>
        <strain evidence="2">NBRC 12829</strain>
    </source>
</reference>
<organism evidence="2 3">
    <name type="scientific">Streptomyces xanthophaeus</name>
    <dbReference type="NCBI Taxonomy" id="67385"/>
    <lineage>
        <taxon>Bacteria</taxon>
        <taxon>Bacillati</taxon>
        <taxon>Actinomycetota</taxon>
        <taxon>Actinomycetes</taxon>
        <taxon>Kitasatosporales</taxon>
        <taxon>Streptomycetaceae</taxon>
        <taxon>Streptomyces</taxon>
    </lineage>
</organism>
<keyword evidence="3" id="KW-1185">Reference proteome</keyword>
<protein>
    <recommendedName>
        <fullName evidence="4">Lipoprotein</fullName>
    </recommendedName>
</protein>
<gene>
    <name evidence="2" type="ORF">Sxan_23970</name>
</gene>
<dbReference type="AlphaFoldDB" id="A0A919GUE7"/>
<dbReference type="Proteomes" id="UP000600026">
    <property type="component" value="Unassembled WGS sequence"/>
</dbReference>
<accession>A0A919GUE7</accession>
<comment type="caution">
    <text evidence="2">The sequence shown here is derived from an EMBL/GenBank/DDBJ whole genome shotgun (WGS) entry which is preliminary data.</text>
</comment>
<proteinExistence type="predicted"/>
<evidence type="ECO:0000256" key="1">
    <source>
        <dbReference type="SAM" id="SignalP"/>
    </source>
</evidence>
<dbReference type="PROSITE" id="PS51257">
    <property type="entry name" value="PROKAR_LIPOPROTEIN"/>
    <property type="match status" value="1"/>
</dbReference>
<feature type="chain" id="PRO_5037250638" description="Lipoprotein" evidence="1">
    <location>
        <begin position="25"/>
        <end position="144"/>
    </location>
</feature>
<evidence type="ECO:0008006" key="4">
    <source>
        <dbReference type="Google" id="ProtNLM"/>
    </source>
</evidence>
<sequence length="144" mass="15362">MRARAAVIAAVVTVLLAGCSSSPAEELEDWYSDGGEKQIKQMAEDAGEVAKASGHKLDIVGEACQKLAKHLPAAEKLDPIPDKAARIRWERALTELRAGSDQCIAGVAANDVPTAQEGVRKVQLDGLHVLPDVTDRIRTVLAEK</sequence>
<evidence type="ECO:0000313" key="3">
    <source>
        <dbReference type="Proteomes" id="UP000600026"/>
    </source>
</evidence>
<evidence type="ECO:0000313" key="2">
    <source>
        <dbReference type="EMBL" id="GHI85033.1"/>
    </source>
</evidence>
<dbReference type="EMBL" id="BNEE01000006">
    <property type="protein sequence ID" value="GHI85033.1"/>
    <property type="molecule type" value="Genomic_DNA"/>
</dbReference>